<dbReference type="Proteomes" id="UP001148737">
    <property type="component" value="Unassembled WGS sequence"/>
</dbReference>
<protein>
    <submittedName>
        <fullName evidence="1">Uncharacterized protein</fullName>
    </submittedName>
</protein>
<name>A0ACC1QZL9_9HYPO</name>
<accession>A0ACC1QZL9</accession>
<dbReference type="EMBL" id="JANAKD010000377">
    <property type="protein sequence ID" value="KAJ3494446.1"/>
    <property type="molecule type" value="Genomic_DNA"/>
</dbReference>
<gene>
    <name evidence="1" type="ORF">NLG97_g4070</name>
</gene>
<keyword evidence="2" id="KW-1185">Reference proteome</keyword>
<comment type="caution">
    <text evidence="1">The sequence shown here is derived from an EMBL/GenBank/DDBJ whole genome shotgun (WGS) entry which is preliminary data.</text>
</comment>
<sequence length="673" mass="76563">MNQSCLDFSVTVASITADAEELVRESRRQRDELVRKVAPDQATFDNAMLPLAQIQNKFTIQANVLAFYRHVSTDADIRDASANVQNLFDEFHAECWMREDIFRLVDAVYHGPREMSTESSLFLETLHNKFTQSGLGIQGISARNRLKEIKSRLSKIHTEYQQNLGHQTDYIFFAPSELDSVPDSIIKQLESNSGGGTLRVDLSNPSHRNILSSATQEGTRKKLYLAMDSRCKENVPLLQEAVQLRYEMAKLLGFSNYAAFQMQSRMAKNPDTAQRFLSNLRSKLMPYGLKSLDGLKALKRSETSLSSVDRTRIKEYLPLQTTTQAILDLMARLFGISFKKINAKNGSDIWQEDVQMFAVYDNEANGGGFLGYLYLDLFQRDGKYSHASCINLNPGFIREDGTRHYPSTALLCTFSKPTSNNPCLLTHFEVKILLHELGHAIHDLVSKTQYSQFHGPEGVPVDFGEMPSQMLEYWCWIPSLLKSFSHHYSYLGPEMLAAWQEKNKDSAQPTLQIPDELIEALKIASQAIFGPLFHLDQVHRANFDLAIHQISSDDEAKTIDITALWNRSRKEIGLIDGQEAIDGKYTLGNGYTTTTHLMMTDYASGYYGYLYSDVYAADLFYSQFQNHPLDSEKFQRYRKQVLERGGSRDGFQLLVDFLGREPSVDPFYDDLLR</sequence>
<evidence type="ECO:0000313" key="1">
    <source>
        <dbReference type="EMBL" id="KAJ3494446.1"/>
    </source>
</evidence>
<evidence type="ECO:0000313" key="2">
    <source>
        <dbReference type="Proteomes" id="UP001148737"/>
    </source>
</evidence>
<organism evidence="1 2">
    <name type="scientific">Lecanicillium saksenae</name>
    <dbReference type="NCBI Taxonomy" id="468837"/>
    <lineage>
        <taxon>Eukaryota</taxon>
        <taxon>Fungi</taxon>
        <taxon>Dikarya</taxon>
        <taxon>Ascomycota</taxon>
        <taxon>Pezizomycotina</taxon>
        <taxon>Sordariomycetes</taxon>
        <taxon>Hypocreomycetidae</taxon>
        <taxon>Hypocreales</taxon>
        <taxon>Cordycipitaceae</taxon>
        <taxon>Lecanicillium</taxon>
    </lineage>
</organism>
<reference evidence="1" key="1">
    <citation type="submission" date="2022-07" db="EMBL/GenBank/DDBJ databases">
        <title>Genome Sequence of Lecanicillium saksenae.</title>
        <authorList>
            <person name="Buettner E."/>
        </authorList>
    </citation>
    <scope>NUCLEOTIDE SEQUENCE</scope>
    <source>
        <strain evidence="1">VT-O1</strain>
    </source>
</reference>
<proteinExistence type="predicted"/>